<comment type="caution">
    <text evidence="4">The sequence shown here is derived from an EMBL/GenBank/DDBJ whole genome shotgun (WGS) entry which is preliminary data.</text>
</comment>
<dbReference type="AlphaFoldDB" id="A0A917J1E4"/>
<dbReference type="InterPro" id="IPR002068">
    <property type="entry name" value="A-crystallin/Hsp20_dom"/>
</dbReference>
<dbReference type="Pfam" id="PF00011">
    <property type="entry name" value="HSP20"/>
    <property type="match status" value="1"/>
</dbReference>
<organism evidence="4 5">
    <name type="scientific">Filimonas zeae</name>
    <dbReference type="NCBI Taxonomy" id="1737353"/>
    <lineage>
        <taxon>Bacteria</taxon>
        <taxon>Pseudomonadati</taxon>
        <taxon>Bacteroidota</taxon>
        <taxon>Chitinophagia</taxon>
        <taxon>Chitinophagales</taxon>
        <taxon>Chitinophagaceae</taxon>
        <taxon>Filimonas</taxon>
    </lineage>
</organism>
<dbReference type="RefSeq" id="WP_188954414.1">
    <property type="nucleotide sequence ID" value="NZ_BMIB01000003.1"/>
</dbReference>
<reference evidence="4" key="1">
    <citation type="journal article" date="2014" name="Int. J. Syst. Evol. Microbiol.">
        <title>Complete genome sequence of Corynebacterium casei LMG S-19264T (=DSM 44701T), isolated from a smear-ripened cheese.</title>
        <authorList>
            <consortium name="US DOE Joint Genome Institute (JGI-PGF)"/>
            <person name="Walter F."/>
            <person name="Albersmeier A."/>
            <person name="Kalinowski J."/>
            <person name="Ruckert C."/>
        </authorList>
    </citation>
    <scope>NUCLEOTIDE SEQUENCE</scope>
    <source>
        <strain evidence="4">CGMCC 1.15290</strain>
    </source>
</reference>
<dbReference type="EMBL" id="BMIB01000003">
    <property type="protein sequence ID" value="GGH73025.1"/>
    <property type="molecule type" value="Genomic_DNA"/>
</dbReference>
<accession>A0A917J1E4</accession>
<dbReference type="InterPro" id="IPR031107">
    <property type="entry name" value="Small_HSP"/>
</dbReference>
<dbReference type="InterPro" id="IPR008978">
    <property type="entry name" value="HSP20-like_chaperone"/>
</dbReference>
<evidence type="ECO:0000313" key="5">
    <source>
        <dbReference type="Proteomes" id="UP000627292"/>
    </source>
</evidence>
<evidence type="ECO:0000256" key="2">
    <source>
        <dbReference type="RuleBase" id="RU003616"/>
    </source>
</evidence>
<dbReference type="SUPFAM" id="SSF49764">
    <property type="entry name" value="HSP20-like chaperones"/>
    <property type="match status" value="1"/>
</dbReference>
<dbReference type="CDD" id="cd06464">
    <property type="entry name" value="ACD_sHsps-like"/>
    <property type="match status" value="1"/>
</dbReference>
<proteinExistence type="inferred from homology"/>
<evidence type="ECO:0000256" key="1">
    <source>
        <dbReference type="PROSITE-ProRule" id="PRU00285"/>
    </source>
</evidence>
<keyword evidence="5" id="KW-1185">Reference proteome</keyword>
<comment type="similarity">
    <text evidence="1 2">Belongs to the small heat shock protein (HSP20) family.</text>
</comment>
<dbReference type="Gene3D" id="2.60.40.790">
    <property type="match status" value="1"/>
</dbReference>
<gene>
    <name evidence="4" type="ORF">GCM10011379_34080</name>
</gene>
<dbReference type="PANTHER" id="PTHR11527">
    <property type="entry name" value="HEAT-SHOCK PROTEIN 20 FAMILY MEMBER"/>
    <property type="match status" value="1"/>
</dbReference>
<evidence type="ECO:0000313" key="4">
    <source>
        <dbReference type="EMBL" id="GGH73025.1"/>
    </source>
</evidence>
<evidence type="ECO:0000259" key="3">
    <source>
        <dbReference type="PROSITE" id="PS01031"/>
    </source>
</evidence>
<feature type="domain" description="SHSP" evidence="3">
    <location>
        <begin position="42"/>
        <end position="156"/>
    </location>
</feature>
<protein>
    <submittedName>
        <fullName evidence="4">Heat-shock protein Hsp20</fullName>
    </submittedName>
</protein>
<dbReference type="PROSITE" id="PS01031">
    <property type="entry name" value="SHSP"/>
    <property type="match status" value="1"/>
</dbReference>
<reference evidence="4" key="2">
    <citation type="submission" date="2020-09" db="EMBL/GenBank/DDBJ databases">
        <authorList>
            <person name="Sun Q."/>
            <person name="Zhou Y."/>
        </authorList>
    </citation>
    <scope>NUCLEOTIDE SEQUENCE</scope>
    <source>
        <strain evidence="4">CGMCC 1.15290</strain>
    </source>
</reference>
<name>A0A917J1E4_9BACT</name>
<dbReference type="Proteomes" id="UP000627292">
    <property type="component" value="Unassembled WGS sequence"/>
</dbReference>
<sequence length="156" mass="18102">MTTTIAKRQNGNTPATFGNVVDNIFQNSLHRFFDDNFFHAGRTFQSDVVPVNVRENNESYNLEVIAPGCRKESFKVNVNGNLLTVSYDHQDEQTEENDKNQWRRTEYQRRTFQRTFTLDDSVDVNGIQAEYKDGILCLRVPKHEKAKQVAKTIEIQ</sequence>